<dbReference type="InterPro" id="IPR045340">
    <property type="entry name" value="DUF6533"/>
</dbReference>
<evidence type="ECO:0000313" key="4">
    <source>
        <dbReference type="Proteomes" id="UP000292082"/>
    </source>
</evidence>
<keyword evidence="4" id="KW-1185">Reference proteome</keyword>
<feature type="transmembrane region" description="Helical" evidence="1">
    <location>
        <begin position="116"/>
        <end position="134"/>
    </location>
</feature>
<keyword evidence="1" id="KW-1133">Transmembrane helix</keyword>
<gene>
    <name evidence="3" type="ORF">BD310DRAFT_821994</name>
</gene>
<feature type="transmembrane region" description="Helical" evidence="1">
    <location>
        <begin position="85"/>
        <end position="104"/>
    </location>
</feature>
<feature type="domain" description="DUF6533" evidence="2">
    <location>
        <begin position="62"/>
        <end position="101"/>
    </location>
</feature>
<evidence type="ECO:0000256" key="1">
    <source>
        <dbReference type="SAM" id="Phobius"/>
    </source>
</evidence>
<proteinExistence type="predicted"/>
<dbReference type="AlphaFoldDB" id="A0A4Q9PRZ7"/>
<sequence length="251" mass="28202">MSPYYLNLSTPNIQFIQAFTSWMPAVRYPDSEHSGFTSAQSEFIVRICASVSLGDAKGLPLVAILYYDYALTIVAEVERFWMRRWSLVSLIFFLNRYLSLLGHIPVAYELFGVYDASQALIAAIQIIIGVLQLFRTYALYNRNRRMLFFLFAYGLVAASIAIWVVTKAFGISKADPQDAVSTSGCEGFLLEAEGRFLAGAWSISLAFDAVIFMLTLYKTLDAVFRSATRSSLSTLLLRDVSKFMFDSKTQP</sequence>
<keyword evidence="1" id="KW-0472">Membrane</keyword>
<organism evidence="3 4">
    <name type="scientific">Dichomitus squalens</name>
    <dbReference type="NCBI Taxonomy" id="114155"/>
    <lineage>
        <taxon>Eukaryota</taxon>
        <taxon>Fungi</taxon>
        <taxon>Dikarya</taxon>
        <taxon>Basidiomycota</taxon>
        <taxon>Agaricomycotina</taxon>
        <taxon>Agaricomycetes</taxon>
        <taxon>Polyporales</taxon>
        <taxon>Polyporaceae</taxon>
        <taxon>Dichomitus</taxon>
    </lineage>
</organism>
<reference evidence="3 4" key="1">
    <citation type="submission" date="2019-01" db="EMBL/GenBank/DDBJ databases">
        <title>Draft genome sequences of three monokaryotic isolates of the white-rot basidiomycete fungus Dichomitus squalens.</title>
        <authorList>
            <consortium name="DOE Joint Genome Institute"/>
            <person name="Lopez S.C."/>
            <person name="Andreopoulos B."/>
            <person name="Pangilinan J."/>
            <person name="Lipzen A."/>
            <person name="Riley R."/>
            <person name="Ahrendt S."/>
            <person name="Ng V."/>
            <person name="Barry K."/>
            <person name="Daum C."/>
            <person name="Grigoriev I.V."/>
            <person name="Hilden K.S."/>
            <person name="Makela M.R."/>
            <person name="de Vries R.P."/>
        </authorList>
    </citation>
    <scope>NUCLEOTIDE SEQUENCE [LARGE SCALE GENOMIC DNA]</scope>
    <source>
        <strain evidence="3 4">CBS 464.89</strain>
    </source>
</reference>
<name>A0A4Q9PRZ7_9APHY</name>
<evidence type="ECO:0000259" key="2">
    <source>
        <dbReference type="Pfam" id="PF20151"/>
    </source>
</evidence>
<dbReference type="EMBL" id="ML145140">
    <property type="protein sequence ID" value="TBU57181.1"/>
    <property type="molecule type" value="Genomic_DNA"/>
</dbReference>
<evidence type="ECO:0000313" key="3">
    <source>
        <dbReference type="EMBL" id="TBU57181.1"/>
    </source>
</evidence>
<dbReference type="Proteomes" id="UP000292082">
    <property type="component" value="Unassembled WGS sequence"/>
</dbReference>
<protein>
    <recommendedName>
        <fullName evidence="2">DUF6533 domain-containing protein</fullName>
    </recommendedName>
</protein>
<feature type="transmembrane region" description="Helical" evidence="1">
    <location>
        <begin position="196"/>
        <end position="217"/>
    </location>
</feature>
<accession>A0A4Q9PRZ7</accession>
<feature type="transmembrane region" description="Helical" evidence="1">
    <location>
        <begin position="146"/>
        <end position="166"/>
    </location>
</feature>
<dbReference type="Pfam" id="PF20151">
    <property type="entry name" value="DUF6533"/>
    <property type="match status" value="1"/>
</dbReference>
<keyword evidence="1" id="KW-0812">Transmembrane</keyword>